<evidence type="ECO:0000313" key="2">
    <source>
        <dbReference type="EMBL" id="OIW34752.1"/>
    </source>
</evidence>
<sequence>MLRLPPELPRTYTDYATAETRSTLGPQRYAGLGDLAGERNQGKSQSSHLTIDSAPAWPTRKPANHKIDIRLTKTGRILLEVGEKQLRATTMNRFMFDSAAWAKCRRRGGVIQPTLIGRMLTRHAAVALGDEHCPSQPLADTYSLPRLSYACKEF</sequence>
<dbReference type="InParanoid" id="A0A1J7JXE6"/>
<keyword evidence="3" id="KW-1185">Reference proteome</keyword>
<evidence type="ECO:0000313" key="3">
    <source>
        <dbReference type="Proteomes" id="UP000182658"/>
    </source>
</evidence>
<gene>
    <name evidence="2" type="ORF">CONLIGDRAFT_20688</name>
</gene>
<reference evidence="2 3" key="1">
    <citation type="submission" date="2016-10" db="EMBL/GenBank/DDBJ databases">
        <title>Draft genome sequence of Coniochaeta ligniaria NRRL30616, a lignocellulolytic fungus for bioabatement of inhibitors in plant biomass hydrolysates.</title>
        <authorList>
            <consortium name="DOE Joint Genome Institute"/>
            <person name="Jimenez D.J."/>
            <person name="Hector R.E."/>
            <person name="Riley R."/>
            <person name="Sun H."/>
            <person name="Grigoriev I.V."/>
            <person name="Van Elsas J.D."/>
            <person name="Nichols N.N."/>
        </authorList>
    </citation>
    <scope>NUCLEOTIDE SEQUENCE [LARGE SCALE GENOMIC DNA]</scope>
    <source>
        <strain evidence="2 3">NRRL 30616</strain>
    </source>
</reference>
<accession>A0A1J7JXE6</accession>
<dbReference type="AlphaFoldDB" id="A0A1J7JXE6"/>
<dbReference type="Proteomes" id="UP000182658">
    <property type="component" value="Unassembled WGS sequence"/>
</dbReference>
<dbReference type="EMBL" id="KV875093">
    <property type="protein sequence ID" value="OIW34752.1"/>
    <property type="molecule type" value="Genomic_DNA"/>
</dbReference>
<organism evidence="2 3">
    <name type="scientific">Coniochaeta ligniaria NRRL 30616</name>
    <dbReference type="NCBI Taxonomy" id="1408157"/>
    <lineage>
        <taxon>Eukaryota</taxon>
        <taxon>Fungi</taxon>
        <taxon>Dikarya</taxon>
        <taxon>Ascomycota</taxon>
        <taxon>Pezizomycotina</taxon>
        <taxon>Sordariomycetes</taxon>
        <taxon>Sordariomycetidae</taxon>
        <taxon>Coniochaetales</taxon>
        <taxon>Coniochaetaceae</taxon>
        <taxon>Coniochaeta</taxon>
    </lineage>
</organism>
<evidence type="ECO:0000256" key="1">
    <source>
        <dbReference type="SAM" id="MobiDB-lite"/>
    </source>
</evidence>
<proteinExistence type="predicted"/>
<protein>
    <submittedName>
        <fullName evidence="2">Uncharacterized protein</fullName>
    </submittedName>
</protein>
<feature type="region of interest" description="Disordered" evidence="1">
    <location>
        <begin position="37"/>
        <end position="62"/>
    </location>
</feature>
<name>A0A1J7JXE6_9PEZI</name>